<feature type="transmembrane region" description="Helical" evidence="5">
    <location>
        <begin position="344"/>
        <end position="365"/>
    </location>
</feature>
<dbReference type="eggNOG" id="COG0369">
    <property type="taxonomic scope" value="Bacteria"/>
</dbReference>
<feature type="region of interest" description="Disordered" evidence="4">
    <location>
        <begin position="225"/>
        <end position="244"/>
    </location>
</feature>
<evidence type="ECO:0000256" key="2">
    <source>
        <dbReference type="ARBA" id="ARBA00022643"/>
    </source>
</evidence>
<feature type="domain" description="Flavodoxin-like" evidence="6">
    <location>
        <begin position="393"/>
        <end position="531"/>
    </location>
</feature>
<dbReference type="EMBL" id="APPC01000011">
    <property type="protein sequence ID" value="ENU93810.1"/>
    <property type="molecule type" value="Genomic_DNA"/>
</dbReference>
<dbReference type="InterPro" id="IPR039261">
    <property type="entry name" value="FNR_nucleotide-bd"/>
</dbReference>
<dbReference type="SUPFAM" id="SSF63380">
    <property type="entry name" value="Riboflavin synthase domain-like"/>
    <property type="match status" value="1"/>
</dbReference>
<dbReference type="Gene3D" id="3.40.50.80">
    <property type="entry name" value="Nucleotide-binding domain of ferredoxin-NADP reductase (FNR) module"/>
    <property type="match status" value="1"/>
</dbReference>
<dbReference type="SUPFAM" id="SSF52343">
    <property type="entry name" value="Ferredoxin reductase-like, C-terminal NADP-linked domain"/>
    <property type="match status" value="1"/>
</dbReference>
<dbReference type="PROSITE" id="PS50902">
    <property type="entry name" value="FLAVODOXIN_LIKE"/>
    <property type="match status" value="1"/>
</dbReference>
<dbReference type="eggNOG" id="COG3182">
    <property type="taxonomic scope" value="Bacteria"/>
</dbReference>
<evidence type="ECO:0000313" key="9">
    <source>
        <dbReference type="Proteomes" id="UP000013049"/>
    </source>
</evidence>
<sequence>MFKKVFFQIHWFLGITAGLILSLMGVTGAIYSYEPQILKWINQDSYVVEVAQSPKLTPAQLYQHFNQQQPEIEINSITIASDPAASSTVNIKKEGARRGYNMMVNPYTAEVLPEIKGRDTLQFIQRLHRNLTAGEFGAQITGASTLMLIFFVLSGLYLRFPKKHTFKQWFFIKPKLKGRNFIWDLHAVVGTWVVIFYLLFACTGLYWSYDWWRAGMFKVMGVEQPQRNQQHNEPRNRKHKEEGLSTQQVNTILTQTWTGVNAQIGREYSTLTLNIPKRDDAKVEVSFVDIIPQHERARNQAVYNYQDKQFEKFELYEDKKLNEKIMSSMLPVHRGSFFGSTYQFIATLASLTMPLFFVTGWMLYLKRRKQKKLTQAARQSLGTQQVDPNAQPWLITYASQTGVAEQLAWRTATSLQEAQQPTTVKPIQQLTEQDLLQAPQVLFVISTYGTGDAPDLASSFSKKLMQQSLDLSHMQYAVLALGSKEYAESYCSFGYAVDAWLKQSKAQPFFDLIEVDNANANDIQRWNEALSVVTKHELHAMNIEKVFDQWTLSERTLLNPNSVGQAAYNIELTTASDMTWHAGDIAEIQPANSQTDIQNFLVKHQIAAETVVESINQTIAQALWDKNLRVEVKPFNTLEELLAQLPTLPTREYSIASIPAQQLLRLVVRQNRDENNQLGLGSGWLTEYAPLKQPIALRIRTNESFHLIDDNRPIICIGNGTGIAGLMSLLQQRNRQNYTANWLIFGERQREHDYFYQETIEAWKNMGTLQRVDLAFSRDQQQRIYVQDVLRNNAEELLKWIQQGAVIYVCGSIDGMASGVDQALTDILGEATLDELRQAGRYRRDVY</sequence>
<keyword evidence="3" id="KW-0249">Electron transport</keyword>
<evidence type="ECO:0000259" key="6">
    <source>
        <dbReference type="PROSITE" id="PS50902"/>
    </source>
</evidence>
<dbReference type="InterPro" id="IPR008254">
    <property type="entry name" value="Flavodoxin/NO_synth"/>
</dbReference>
<dbReference type="InterPro" id="IPR001433">
    <property type="entry name" value="OxRdtase_FAD/NAD-bd"/>
</dbReference>
<dbReference type="InterPro" id="IPR005625">
    <property type="entry name" value="PepSY-ass_TM"/>
</dbReference>
<protein>
    <recommendedName>
        <fullName evidence="10">Flavodoxin-like domain-containing protein</fullName>
    </recommendedName>
</protein>
<evidence type="ECO:0000256" key="1">
    <source>
        <dbReference type="ARBA" id="ARBA00022630"/>
    </source>
</evidence>
<dbReference type="PANTHER" id="PTHR34219:SF3">
    <property type="entry name" value="BLL7967 PROTEIN"/>
    <property type="match status" value="1"/>
</dbReference>
<gene>
    <name evidence="8" type="ORF">F971_00707</name>
</gene>
<dbReference type="Pfam" id="PF03929">
    <property type="entry name" value="PepSY_TM"/>
    <property type="match status" value="1"/>
</dbReference>
<dbReference type="PATRIC" id="fig|1217712.3.peg.680"/>
<dbReference type="PROSITE" id="PS51384">
    <property type="entry name" value="FAD_FR"/>
    <property type="match status" value="1"/>
</dbReference>
<reference evidence="8 9" key="1">
    <citation type="submission" date="2013-02" db="EMBL/GenBank/DDBJ databases">
        <title>The Genome Sequence of Acinetobacter sp. NIPH 758.</title>
        <authorList>
            <consortium name="The Broad Institute Genome Sequencing Platform"/>
            <consortium name="The Broad Institute Genome Sequencing Center for Infectious Disease"/>
            <person name="Cerqueira G."/>
            <person name="Feldgarden M."/>
            <person name="Courvalin P."/>
            <person name="Perichon B."/>
            <person name="Grillot-Courvalin C."/>
            <person name="Clermont D."/>
            <person name="Rocha E."/>
            <person name="Yoon E.-J."/>
            <person name="Nemec A."/>
            <person name="Walker B."/>
            <person name="Young S.K."/>
            <person name="Zeng Q."/>
            <person name="Gargeya S."/>
            <person name="Fitzgerald M."/>
            <person name="Haas B."/>
            <person name="Abouelleil A."/>
            <person name="Alvarado L."/>
            <person name="Arachchi H.M."/>
            <person name="Berlin A.M."/>
            <person name="Chapman S.B."/>
            <person name="Dewar J."/>
            <person name="Goldberg J."/>
            <person name="Griggs A."/>
            <person name="Gujja S."/>
            <person name="Hansen M."/>
            <person name="Howarth C."/>
            <person name="Imamovic A."/>
            <person name="Larimer J."/>
            <person name="McCowan C."/>
            <person name="Murphy C."/>
            <person name="Neiman D."/>
            <person name="Pearson M."/>
            <person name="Priest M."/>
            <person name="Roberts A."/>
            <person name="Saif S."/>
            <person name="Shea T."/>
            <person name="Sisk P."/>
            <person name="Sykes S."/>
            <person name="Wortman J."/>
            <person name="Nusbaum C."/>
            <person name="Birren B."/>
        </authorList>
    </citation>
    <scope>NUCLEOTIDE SEQUENCE [LARGE SCALE GENOMIC DNA]</scope>
    <source>
        <strain evidence="8 9">NIPH 758</strain>
    </source>
</reference>
<keyword evidence="2" id="KW-0288">FMN</keyword>
<dbReference type="GO" id="GO:0016491">
    <property type="term" value="F:oxidoreductase activity"/>
    <property type="evidence" value="ECO:0007669"/>
    <property type="project" value="InterPro"/>
</dbReference>
<name>N8V2G8_9GAMM</name>
<dbReference type="PRINTS" id="PR00371">
    <property type="entry name" value="FPNCR"/>
</dbReference>
<feature type="transmembrane region" description="Helical" evidence="5">
    <location>
        <begin position="181"/>
        <end position="207"/>
    </location>
</feature>
<dbReference type="InterPro" id="IPR017927">
    <property type="entry name" value="FAD-bd_FR_type"/>
</dbReference>
<feature type="transmembrane region" description="Helical" evidence="5">
    <location>
        <begin position="136"/>
        <end position="160"/>
    </location>
</feature>
<keyword evidence="5" id="KW-0472">Membrane</keyword>
<feature type="transmembrane region" description="Helical" evidence="5">
    <location>
        <begin position="12"/>
        <end position="33"/>
    </location>
</feature>
<dbReference type="SUPFAM" id="SSF52218">
    <property type="entry name" value="Flavoproteins"/>
    <property type="match status" value="1"/>
</dbReference>
<dbReference type="AlphaFoldDB" id="N8V2G8"/>
<dbReference type="PANTHER" id="PTHR34219">
    <property type="entry name" value="IRON-REGULATED INNER MEMBRANE PROTEIN-RELATED"/>
    <property type="match status" value="1"/>
</dbReference>
<organism evidence="8 9">
    <name type="scientific">Acinetobacter vivianii</name>
    <dbReference type="NCBI Taxonomy" id="1776742"/>
    <lineage>
        <taxon>Bacteria</taxon>
        <taxon>Pseudomonadati</taxon>
        <taxon>Pseudomonadota</taxon>
        <taxon>Gammaproteobacteria</taxon>
        <taxon>Moraxellales</taxon>
        <taxon>Moraxellaceae</taxon>
        <taxon>Acinetobacter</taxon>
    </lineage>
</organism>
<feature type="compositionally biased region" description="Basic and acidic residues" evidence="4">
    <location>
        <begin position="230"/>
        <end position="243"/>
    </location>
</feature>
<evidence type="ECO:0000256" key="3">
    <source>
        <dbReference type="ARBA" id="ARBA00022982"/>
    </source>
</evidence>
<dbReference type="PRINTS" id="PR00369">
    <property type="entry name" value="FLAVODOXIN"/>
</dbReference>
<dbReference type="Gene3D" id="3.40.50.360">
    <property type="match status" value="1"/>
</dbReference>
<evidence type="ECO:0000256" key="4">
    <source>
        <dbReference type="SAM" id="MobiDB-lite"/>
    </source>
</evidence>
<keyword evidence="5" id="KW-1133">Transmembrane helix</keyword>
<accession>N8V2G8</accession>
<dbReference type="RefSeq" id="WP_004775344.1">
    <property type="nucleotide sequence ID" value="NZ_KB849367.1"/>
</dbReference>
<dbReference type="Pfam" id="PF00175">
    <property type="entry name" value="NAD_binding_1"/>
    <property type="match status" value="1"/>
</dbReference>
<keyword evidence="1" id="KW-0285">Flavoprotein</keyword>
<dbReference type="HOGENOM" id="CLU_001570_17_4_6"/>
<evidence type="ECO:0008006" key="10">
    <source>
        <dbReference type="Google" id="ProtNLM"/>
    </source>
</evidence>
<comment type="caution">
    <text evidence="8">The sequence shown here is derived from an EMBL/GenBank/DDBJ whole genome shotgun (WGS) entry which is preliminary data.</text>
</comment>
<dbReference type="Proteomes" id="UP000013049">
    <property type="component" value="Unassembled WGS sequence"/>
</dbReference>
<evidence type="ECO:0000313" key="8">
    <source>
        <dbReference type="EMBL" id="ENU93810.1"/>
    </source>
</evidence>
<dbReference type="InterPro" id="IPR029039">
    <property type="entry name" value="Flavoprotein-like_sf"/>
</dbReference>
<proteinExistence type="predicted"/>
<dbReference type="InterPro" id="IPR017938">
    <property type="entry name" value="Riboflavin_synthase-like_b-brl"/>
</dbReference>
<keyword evidence="5" id="KW-0812">Transmembrane</keyword>
<evidence type="ECO:0000256" key="5">
    <source>
        <dbReference type="SAM" id="Phobius"/>
    </source>
</evidence>
<feature type="domain" description="FAD-binding FR-type" evidence="7">
    <location>
        <begin position="545"/>
        <end position="708"/>
    </location>
</feature>
<dbReference type="GO" id="GO:0010181">
    <property type="term" value="F:FMN binding"/>
    <property type="evidence" value="ECO:0007669"/>
    <property type="project" value="InterPro"/>
</dbReference>
<dbReference type="InterPro" id="IPR001709">
    <property type="entry name" value="Flavoprot_Pyr_Nucl_cyt_Rdtase"/>
</dbReference>
<keyword evidence="3" id="KW-0813">Transport</keyword>
<evidence type="ECO:0000259" key="7">
    <source>
        <dbReference type="PROSITE" id="PS51384"/>
    </source>
</evidence>
<dbReference type="Pfam" id="PF00258">
    <property type="entry name" value="Flavodoxin_1"/>
    <property type="match status" value="1"/>
</dbReference>
<dbReference type="CDD" id="cd06200">
    <property type="entry name" value="SiR_like1"/>
    <property type="match status" value="1"/>
</dbReference>
<dbReference type="InterPro" id="IPR001094">
    <property type="entry name" value="Flavdoxin-like"/>
</dbReference>